<dbReference type="AlphaFoldDB" id="A0A1V9FLJ8"/>
<dbReference type="OrthoDB" id="9817000at2"/>
<dbReference type="Pfam" id="PF00593">
    <property type="entry name" value="TonB_dep_Rec_b-barrel"/>
    <property type="match status" value="1"/>
</dbReference>
<dbReference type="NCBIfam" id="TIGR04056">
    <property type="entry name" value="OMP_RagA_SusC"/>
    <property type="match status" value="1"/>
</dbReference>
<keyword evidence="7 8" id="KW-0998">Cell outer membrane</keyword>
<evidence type="ECO:0000313" key="12">
    <source>
        <dbReference type="EMBL" id="OQP59223.1"/>
    </source>
</evidence>
<dbReference type="InterPro" id="IPR012910">
    <property type="entry name" value="Plug_dom"/>
</dbReference>
<dbReference type="InterPro" id="IPR036942">
    <property type="entry name" value="Beta-barrel_TonB_sf"/>
</dbReference>
<feature type="domain" description="TonB-dependent receptor-like beta-barrel" evidence="10">
    <location>
        <begin position="430"/>
        <end position="793"/>
    </location>
</feature>
<organism evidence="12 13">
    <name type="scientific">Niastella vici</name>
    <dbReference type="NCBI Taxonomy" id="1703345"/>
    <lineage>
        <taxon>Bacteria</taxon>
        <taxon>Pseudomonadati</taxon>
        <taxon>Bacteroidota</taxon>
        <taxon>Chitinophagia</taxon>
        <taxon>Chitinophagales</taxon>
        <taxon>Chitinophagaceae</taxon>
        <taxon>Niastella</taxon>
    </lineage>
</organism>
<dbReference type="SUPFAM" id="SSF56935">
    <property type="entry name" value="Porins"/>
    <property type="match status" value="1"/>
</dbReference>
<evidence type="ECO:0000256" key="6">
    <source>
        <dbReference type="ARBA" id="ARBA00023136"/>
    </source>
</evidence>
<dbReference type="InterPro" id="IPR037066">
    <property type="entry name" value="Plug_dom_sf"/>
</dbReference>
<dbReference type="InterPro" id="IPR000531">
    <property type="entry name" value="Beta-barrel_TonB"/>
</dbReference>
<name>A0A1V9FLJ8_9BACT</name>
<dbReference type="InterPro" id="IPR023996">
    <property type="entry name" value="TonB-dep_OMP_SusC/RagA"/>
</dbReference>
<evidence type="ECO:0000256" key="3">
    <source>
        <dbReference type="ARBA" id="ARBA00022452"/>
    </source>
</evidence>
<dbReference type="PROSITE" id="PS52016">
    <property type="entry name" value="TONB_DEPENDENT_REC_3"/>
    <property type="match status" value="1"/>
</dbReference>
<keyword evidence="6 8" id="KW-0472">Membrane</keyword>
<keyword evidence="3 8" id="KW-1134">Transmembrane beta strand</keyword>
<feature type="domain" description="TonB-dependent receptor plug" evidence="11">
    <location>
        <begin position="150"/>
        <end position="281"/>
    </location>
</feature>
<comment type="caution">
    <text evidence="12">The sequence shown here is derived from an EMBL/GenBank/DDBJ whole genome shotgun (WGS) entry which is preliminary data.</text>
</comment>
<comment type="similarity">
    <text evidence="8 9">Belongs to the TonB-dependent receptor family.</text>
</comment>
<evidence type="ECO:0000256" key="1">
    <source>
        <dbReference type="ARBA" id="ARBA00004571"/>
    </source>
</evidence>
<evidence type="ECO:0000259" key="11">
    <source>
        <dbReference type="Pfam" id="PF07715"/>
    </source>
</evidence>
<dbReference type="Pfam" id="PF07715">
    <property type="entry name" value="Plug"/>
    <property type="match status" value="1"/>
</dbReference>
<keyword evidence="4 8" id="KW-0812">Transmembrane</keyword>
<evidence type="ECO:0000256" key="2">
    <source>
        <dbReference type="ARBA" id="ARBA00022448"/>
    </source>
</evidence>
<dbReference type="Gene3D" id="2.170.130.10">
    <property type="entry name" value="TonB-dependent receptor, plug domain"/>
    <property type="match status" value="1"/>
</dbReference>
<dbReference type="STRING" id="1703345.A3860_38235"/>
<dbReference type="EMBL" id="LVYD01000084">
    <property type="protein sequence ID" value="OQP59223.1"/>
    <property type="molecule type" value="Genomic_DNA"/>
</dbReference>
<keyword evidence="2 8" id="KW-0813">Transport</keyword>
<evidence type="ECO:0000256" key="7">
    <source>
        <dbReference type="ARBA" id="ARBA00023237"/>
    </source>
</evidence>
<evidence type="ECO:0000256" key="8">
    <source>
        <dbReference type="PROSITE-ProRule" id="PRU01360"/>
    </source>
</evidence>
<gene>
    <name evidence="12" type="ORF">A3860_38235</name>
</gene>
<dbReference type="GO" id="GO:0009279">
    <property type="term" value="C:cell outer membrane"/>
    <property type="evidence" value="ECO:0007669"/>
    <property type="project" value="UniProtKB-SubCell"/>
</dbReference>
<accession>A0A1V9FLJ8</accession>
<dbReference type="NCBIfam" id="TIGR04057">
    <property type="entry name" value="SusC_RagA_signa"/>
    <property type="match status" value="1"/>
</dbReference>
<evidence type="ECO:0008006" key="14">
    <source>
        <dbReference type="Google" id="ProtNLM"/>
    </source>
</evidence>
<evidence type="ECO:0000256" key="5">
    <source>
        <dbReference type="ARBA" id="ARBA00023077"/>
    </source>
</evidence>
<evidence type="ECO:0000256" key="9">
    <source>
        <dbReference type="RuleBase" id="RU003357"/>
    </source>
</evidence>
<dbReference type="Gene3D" id="2.40.170.20">
    <property type="entry name" value="TonB-dependent receptor, beta-barrel domain"/>
    <property type="match status" value="1"/>
</dbReference>
<keyword evidence="5 9" id="KW-0798">TonB box</keyword>
<evidence type="ECO:0000313" key="13">
    <source>
        <dbReference type="Proteomes" id="UP000192796"/>
    </source>
</evidence>
<keyword evidence="13" id="KW-1185">Reference proteome</keyword>
<reference evidence="12 13" key="1">
    <citation type="submission" date="2016-03" db="EMBL/GenBank/DDBJ databases">
        <title>Niastella vici sp. nov., isolated from farmland soil.</title>
        <authorList>
            <person name="Chen L."/>
            <person name="Wang D."/>
            <person name="Yang S."/>
            <person name="Wang G."/>
        </authorList>
    </citation>
    <scope>NUCLEOTIDE SEQUENCE [LARGE SCALE GENOMIC DNA]</scope>
    <source>
        <strain evidence="12 13">DJ57</strain>
    </source>
</reference>
<dbReference type="InterPro" id="IPR039426">
    <property type="entry name" value="TonB-dep_rcpt-like"/>
</dbReference>
<dbReference type="RefSeq" id="WP_081154861.1">
    <property type="nucleotide sequence ID" value="NZ_LVYD01000084.1"/>
</dbReference>
<dbReference type="Proteomes" id="UP000192796">
    <property type="component" value="Unassembled WGS sequence"/>
</dbReference>
<comment type="subcellular location">
    <subcellularLocation>
        <location evidence="1 8">Cell outer membrane</location>
        <topology evidence="1 8">Multi-pass membrane protein</topology>
    </subcellularLocation>
</comment>
<dbReference type="InterPro" id="IPR023997">
    <property type="entry name" value="TonB-dep_OMP_SusC/RagA_CS"/>
</dbReference>
<evidence type="ECO:0000256" key="4">
    <source>
        <dbReference type="ARBA" id="ARBA00022692"/>
    </source>
</evidence>
<proteinExistence type="inferred from homology"/>
<protein>
    <recommendedName>
        <fullName evidence="14">Secretin/TonB short N-terminal domain-containing protein</fullName>
    </recommendedName>
</protein>
<evidence type="ECO:0000259" key="10">
    <source>
        <dbReference type="Pfam" id="PF00593"/>
    </source>
</evidence>
<sequence>MKFIVMLFLAGCLEANGQQLNKTVTLHLTNVEFTVVLKAITEQTGVPFAYNSDVPQIVGKVTVHADNKKVKKVLDHCLKGLPLVYEQKGIVLGIHKEEEKVPAAVDAKREEKKVKVPDARSDSLSESGIPKESFLEEVLVIAYGSTGRRTSTGDIGKIPNKVLVNDRTADLSALLSGRIPRLLITQTNGLPESYYKFQLDGQAAVGTKAGRLPFTDPLFIVDGVPYALNNNSIQITGSGTALGSYGRSAMAFLDPNNIDHIEVLKDADATAIYGSRGARGVILITTKQGGAGKLQAMADLRFGIRMPTRLPEMLKTEQYMQMRHEALQNDSASPSLDIDKDLLLYDTTRYLDLKKELLGRHAKSKDIVYSFSGSKYNLRYYFGTNYHEETTVFPGSMGSMRSNLFLHLNYASPDQKLTTSLTANYLNDLYSLNSTDLTTSLLWSPNSPPLRNVENKTNWADPKMGYINPLAFLDQKYNSKTEYSLVSFGCNYQLYKKWRLKMTMGHNSIWSSEKSVIPIVSLNPFAVSRPEGQAFFGANSYKSFIAEPQIEYTDNIGQGQVTVLAGNSWQRITNENSKINAFGYTTDNNYSDTLGATTVTKSGPPKSIYNYQGLFGRINYNWANKYIVNLNGRMDWSSRDGAIRIRKNIAAVGAAWIFSKESFFKKVSFISFGKIRASYGITGNDPIGDMQYFDAGRRNNSYIYLSQLANSELSTELTHKLNIGIDLAFLHDQLFLSMTWFNNRTSNLVISPDTSIKLENWPVKIQNAGFDFTVRYESKPKKKLSWSIEATLTIPSNKLLSFPGLANSPYAEIFQEGKSLTLQKAYHFLDVNPKNGIFRFKDLNYDSVIDNRDLELAGNLDPKVYGGLNFDMAYRNWHFGFFIEGRVQTGYSYLNSILAEVTPGFAMINQPVEVLDRWQKPGDKATFQRFTTGRNSDVLNANSIFMQSDGRYANASFLRTKNIYLTAGFPSAWLAKLHLKQGSIHFQANNTFTFTHCQVLDPETQTFTTLPPLKTFLVGLNFGF</sequence>